<dbReference type="Proteomes" id="UP001583172">
    <property type="component" value="Unassembled WGS sequence"/>
</dbReference>
<keyword evidence="3" id="KW-1185">Reference proteome</keyword>
<feature type="compositionally biased region" description="Pro residues" evidence="1">
    <location>
        <begin position="1"/>
        <end position="14"/>
    </location>
</feature>
<organism evidence="2 3">
    <name type="scientific">Humicola insolens</name>
    <name type="common">Soft-rot fungus</name>
    <dbReference type="NCBI Taxonomy" id="85995"/>
    <lineage>
        <taxon>Eukaryota</taxon>
        <taxon>Fungi</taxon>
        <taxon>Dikarya</taxon>
        <taxon>Ascomycota</taxon>
        <taxon>Pezizomycotina</taxon>
        <taxon>Sordariomycetes</taxon>
        <taxon>Sordariomycetidae</taxon>
        <taxon>Sordariales</taxon>
        <taxon>Chaetomiaceae</taxon>
        <taxon>Mycothermus</taxon>
    </lineage>
</organism>
<feature type="compositionally biased region" description="Low complexity" evidence="1">
    <location>
        <begin position="46"/>
        <end position="55"/>
    </location>
</feature>
<name>A0ABR3V6N9_HUMIN</name>
<proteinExistence type="predicted"/>
<protein>
    <submittedName>
        <fullName evidence="2">Uncharacterized protein</fullName>
    </submittedName>
</protein>
<comment type="caution">
    <text evidence="2">The sequence shown here is derived from an EMBL/GenBank/DDBJ whole genome shotgun (WGS) entry which is preliminary data.</text>
</comment>
<gene>
    <name evidence="2" type="ORF">VTJ49DRAFT_3785</name>
</gene>
<feature type="compositionally biased region" description="Pro residues" evidence="1">
    <location>
        <begin position="33"/>
        <end position="45"/>
    </location>
</feature>
<evidence type="ECO:0000256" key="1">
    <source>
        <dbReference type="SAM" id="MobiDB-lite"/>
    </source>
</evidence>
<feature type="region of interest" description="Disordered" evidence="1">
    <location>
        <begin position="1"/>
        <end position="55"/>
    </location>
</feature>
<accession>A0ABR3V6N9</accession>
<dbReference type="EMBL" id="JAZGSY010000295">
    <property type="protein sequence ID" value="KAL1837433.1"/>
    <property type="molecule type" value="Genomic_DNA"/>
</dbReference>
<feature type="compositionally biased region" description="Low complexity" evidence="1">
    <location>
        <begin position="15"/>
        <end position="32"/>
    </location>
</feature>
<sequence>MEQPPQPPPTPTTPFTPTTPVTNTTNMNTTPTNPTPPPTPTPFQRPSPTLTTRRSTLSPAFRAKLSLMATRLAPLVQLTTGQVHPSFPRTVLAFWLLTDAELDDLAHFYHQRTPGPWTSQYPCPVAWPNKGRGMSVEQKRRKMGRFIGLRGCESPVGNGNGQGWWWPCPVSGAFVENGGRDGDGDGDADVEMGGMSEEVEEVRRKMGWY</sequence>
<reference evidence="2 3" key="1">
    <citation type="journal article" date="2024" name="Commun. Biol.">
        <title>Comparative genomic analysis of thermophilic fungi reveals convergent evolutionary adaptations and gene losses.</title>
        <authorList>
            <person name="Steindorff A.S."/>
            <person name="Aguilar-Pontes M.V."/>
            <person name="Robinson A.J."/>
            <person name="Andreopoulos B."/>
            <person name="LaButti K."/>
            <person name="Kuo A."/>
            <person name="Mondo S."/>
            <person name="Riley R."/>
            <person name="Otillar R."/>
            <person name="Haridas S."/>
            <person name="Lipzen A."/>
            <person name="Grimwood J."/>
            <person name="Schmutz J."/>
            <person name="Clum A."/>
            <person name="Reid I.D."/>
            <person name="Moisan M.C."/>
            <person name="Butler G."/>
            <person name="Nguyen T.T.M."/>
            <person name="Dewar K."/>
            <person name="Conant G."/>
            <person name="Drula E."/>
            <person name="Henrissat B."/>
            <person name="Hansel C."/>
            <person name="Singer S."/>
            <person name="Hutchinson M.I."/>
            <person name="de Vries R.P."/>
            <person name="Natvig D.O."/>
            <person name="Powell A.J."/>
            <person name="Tsang A."/>
            <person name="Grigoriev I.V."/>
        </authorList>
    </citation>
    <scope>NUCLEOTIDE SEQUENCE [LARGE SCALE GENOMIC DNA]</scope>
    <source>
        <strain evidence="2 3">CBS 620.91</strain>
    </source>
</reference>
<evidence type="ECO:0000313" key="2">
    <source>
        <dbReference type="EMBL" id="KAL1837433.1"/>
    </source>
</evidence>
<evidence type="ECO:0000313" key="3">
    <source>
        <dbReference type="Proteomes" id="UP001583172"/>
    </source>
</evidence>